<dbReference type="Proteomes" id="UP000332933">
    <property type="component" value="Unassembled WGS sequence"/>
</dbReference>
<evidence type="ECO:0000259" key="1">
    <source>
        <dbReference type="Pfam" id="PF00078"/>
    </source>
</evidence>
<feature type="domain" description="Reverse transcriptase" evidence="1">
    <location>
        <begin position="12"/>
        <end position="187"/>
    </location>
</feature>
<evidence type="ECO:0000313" key="4">
    <source>
        <dbReference type="Proteomes" id="UP000332933"/>
    </source>
</evidence>
<evidence type="ECO:0000313" key="3">
    <source>
        <dbReference type="EMBL" id="VFT91368.1"/>
    </source>
</evidence>
<reference evidence="3 4" key="1">
    <citation type="submission" date="2019-03" db="EMBL/GenBank/DDBJ databases">
        <authorList>
            <person name="Gaulin E."/>
            <person name="Dumas B."/>
        </authorList>
    </citation>
    <scope>NUCLEOTIDE SEQUENCE [LARGE SCALE GENOMIC DNA]</scope>
    <source>
        <strain evidence="3">CBS 568.67</strain>
    </source>
</reference>
<accession>A0A485L0Y2</accession>
<dbReference type="InterPro" id="IPR000477">
    <property type="entry name" value="RT_dom"/>
</dbReference>
<dbReference type="Pfam" id="PF00078">
    <property type="entry name" value="RVT_1"/>
    <property type="match status" value="1"/>
</dbReference>
<dbReference type="EMBL" id="CAADRA010005574">
    <property type="protein sequence ID" value="VFT91368.1"/>
    <property type="molecule type" value="Genomic_DNA"/>
</dbReference>
<name>A0A485L0Y2_9STRA</name>
<dbReference type="OrthoDB" id="167150at2759"/>
<organism evidence="3 4">
    <name type="scientific">Aphanomyces stellatus</name>
    <dbReference type="NCBI Taxonomy" id="120398"/>
    <lineage>
        <taxon>Eukaryota</taxon>
        <taxon>Sar</taxon>
        <taxon>Stramenopiles</taxon>
        <taxon>Oomycota</taxon>
        <taxon>Saprolegniomycetes</taxon>
        <taxon>Saprolegniales</taxon>
        <taxon>Verrucalvaceae</taxon>
        <taxon>Aphanomyces</taxon>
    </lineage>
</organism>
<sequence>MRDHILLVQALQHKATRENAEWYATFLDFAKAYDRVDQKFQFDVMAKMNIGLDFLRWVQLLYTKPEVQLLINARLSALVPLVRFYIEPLGAMLRTAPELGNPMDDGSSLTGVFFADDSTVLSNSLESADHQVTTIVGTFCAASGAALNMSKCTTLALNNNEVPKGRPSAPSIVLAASGEPIKFLGIYVGHNLAADYQAQLTNDNYLGAYAKWMC</sequence>
<dbReference type="PANTHER" id="PTHR19446">
    <property type="entry name" value="REVERSE TRANSCRIPTASES"/>
    <property type="match status" value="1"/>
</dbReference>
<keyword evidence="4" id="KW-1185">Reference proteome</keyword>
<reference evidence="2" key="2">
    <citation type="submission" date="2019-06" db="EMBL/GenBank/DDBJ databases">
        <title>Genomics analysis of Aphanomyces spp. identifies a new class of oomycete effector associated with host adaptation.</title>
        <authorList>
            <person name="Gaulin E."/>
        </authorList>
    </citation>
    <scope>NUCLEOTIDE SEQUENCE</scope>
    <source>
        <strain evidence="2">CBS 578.67</strain>
    </source>
</reference>
<dbReference type="EMBL" id="VJMH01005553">
    <property type="protein sequence ID" value="KAF0694591.1"/>
    <property type="molecule type" value="Genomic_DNA"/>
</dbReference>
<protein>
    <submittedName>
        <fullName evidence="3">Aste57867_14546 protein</fullName>
    </submittedName>
</protein>
<evidence type="ECO:0000313" key="2">
    <source>
        <dbReference type="EMBL" id="KAF0694591.1"/>
    </source>
</evidence>
<dbReference type="AlphaFoldDB" id="A0A485L0Y2"/>
<gene>
    <name evidence="3" type="primary">Aste57867_14546</name>
    <name evidence="2" type="ORF">As57867_014492</name>
    <name evidence="3" type="ORF">ASTE57867_14546</name>
</gene>
<proteinExistence type="predicted"/>